<dbReference type="OrthoDB" id="7656355at2759"/>
<proteinExistence type="predicted"/>
<gene>
    <name evidence="2" type="primary">LOC105267533</name>
</gene>
<dbReference type="KEGG" id="fas:105267533"/>
<organism evidence="1 2">
    <name type="scientific">Fopius arisanus</name>
    <dbReference type="NCBI Taxonomy" id="64838"/>
    <lineage>
        <taxon>Eukaryota</taxon>
        <taxon>Metazoa</taxon>
        <taxon>Ecdysozoa</taxon>
        <taxon>Arthropoda</taxon>
        <taxon>Hexapoda</taxon>
        <taxon>Insecta</taxon>
        <taxon>Pterygota</taxon>
        <taxon>Neoptera</taxon>
        <taxon>Endopterygota</taxon>
        <taxon>Hymenoptera</taxon>
        <taxon>Apocrita</taxon>
        <taxon>Ichneumonoidea</taxon>
        <taxon>Braconidae</taxon>
        <taxon>Opiinae</taxon>
        <taxon>Fopius</taxon>
    </lineage>
</organism>
<sequence>MPNYVYFYVRAVSDDKGNVKTERFVKGNAELLGQVPDDVWGTLGRYNLLSRNLRGGLTGCGDIHHPARVTFKV</sequence>
<reference evidence="2" key="1">
    <citation type="submission" date="2025-08" db="UniProtKB">
        <authorList>
            <consortium name="RefSeq"/>
        </authorList>
    </citation>
    <scope>IDENTIFICATION</scope>
    <source>
        <strain evidence="2">USDA-PBARC FA_bdor</strain>
        <tissue evidence="2">Whole organism</tissue>
    </source>
</reference>
<dbReference type="Proteomes" id="UP000694866">
    <property type="component" value="Unplaced"/>
</dbReference>
<accession>A0A9R1U2H0</accession>
<protein>
    <submittedName>
        <fullName evidence="2">Uncharacterized protein</fullName>
    </submittedName>
</protein>
<evidence type="ECO:0000313" key="2">
    <source>
        <dbReference type="RefSeq" id="XP_011304756.1"/>
    </source>
</evidence>
<keyword evidence="1" id="KW-1185">Reference proteome</keyword>
<name>A0A9R1U2H0_9HYME</name>
<dbReference type="RefSeq" id="XP_011304756.1">
    <property type="nucleotide sequence ID" value="XM_011306454.1"/>
</dbReference>
<dbReference type="AlphaFoldDB" id="A0A9R1U2H0"/>
<dbReference type="GeneID" id="105267533"/>
<evidence type="ECO:0000313" key="1">
    <source>
        <dbReference type="Proteomes" id="UP000694866"/>
    </source>
</evidence>